<dbReference type="PROSITE" id="PS00107">
    <property type="entry name" value="PROTEIN_KINASE_ATP"/>
    <property type="match status" value="1"/>
</dbReference>
<dbReference type="GO" id="GO:0016301">
    <property type="term" value="F:kinase activity"/>
    <property type="evidence" value="ECO:0007669"/>
    <property type="project" value="UniProtKB-KW"/>
</dbReference>
<keyword evidence="1" id="KW-0808">Transferase</keyword>
<dbReference type="InterPro" id="IPR011009">
    <property type="entry name" value="Kinase-like_dom_sf"/>
</dbReference>
<dbReference type="Proteomes" id="UP001217838">
    <property type="component" value="Unassembled WGS sequence"/>
</dbReference>
<evidence type="ECO:0000256" key="2">
    <source>
        <dbReference type="ARBA" id="ARBA00022741"/>
    </source>
</evidence>
<accession>A0ABT5B833</accession>
<sequence>MPASEVGDALVRGTSIGRYVVLSKIGSGGMGVVYAAYDPELDRKVALKLLRVDPRVSEPNVDARTRLLREAQALARLSHPNVVAVHDVGAVGERVWLAMEFVEGHTLGEWGESAARSWRDVVDVMLRAGQGLAAAHASGLVHRDFKPDNVMVAHDGRVRVMDLGLARVRPEHGMNEPVAASDGVVGAPGEPRLLARVTVQGTVLGTPAYMAPEQFHDAEVDAAADIFAFCVTFWEALYGERPFPGATLAELVANVTAGKLRPPPRGRRVPAWLRRVLERGLAVAPQQRWLSMQALLTALDRGRARRRRLALLIVGAVALGLGAGLFLNLTQLARSCAGAQAQLAEVWDTSRREAVQRAFFATHVSFAPDTWTRTEAVLDEHARRWQEMFTDACVAHRQGEQSSTALDLRMVCLQRRRSEFAALLDVFAEADAQTVSNAVQAASSLPSITTCGDLSTLLDEQRRLGIPADPTVAASVELLRTRLAHVEALEHAGQIQRGIDAATTVIFAAQALGYEPLLAEALFRRGSLLIVSGPAEAAEVDLWQSIVIAMRSGHEELQARALVKDLFVLGYQLAEPNAAERAIQSATAMVTRVAPDSLLAAELRNNIAAVRANQGRHAEAEQLHRENLAFKRRILPEDHFEIGFTLANLGVDFSERGRFAEAEAVTREGLEMIRRSFGAEHPSALQVEANLALVLFDSGQHAEAKTSLVGFLDRLFAAVSADNAGSLEIQCVAAQLRLRGGDLTALAELERLFESAVRTGYVVTRYRTRFALAEALWEHAPDQRARALQLAREAESDARAMGDSHREDLTRAWIRERAPD</sequence>
<dbReference type="CDD" id="cd14014">
    <property type="entry name" value="STKc_PknB_like"/>
    <property type="match status" value="1"/>
</dbReference>
<dbReference type="PANTHER" id="PTHR43289:SF34">
    <property type="entry name" value="SERINE_THREONINE-PROTEIN KINASE YBDM-RELATED"/>
    <property type="match status" value="1"/>
</dbReference>
<dbReference type="InterPro" id="IPR017441">
    <property type="entry name" value="Protein_kinase_ATP_BS"/>
</dbReference>
<dbReference type="Gene3D" id="1.25.40.10">
    <property type="entry name" value="Tetratricopeptide repeat domain"/>
    <property type="match status" value="1"/>
</dbReference>
<dbReference type="Pfam" id="PF13424">
    <property type="entry name" value="TPR_12"/>
    <property type="match status" value="1"/>
</dbReference>
<keyword evidence="9" id="KW-1185">Reference proteome</keyword>
<dbReference type="Gene3D" id="1.10.510.10">
    <property type="entry name" value="Transferase(Phosphotransferase) domain 1"/>
    <property type="match status" value="1"/>
</dbReference>
<dbReference type="SUPFAM" id="SSF48452">
    <property type="entry name" value="TPR-like"/>
    <property type="match status" value="1"/>
</dbReference>
<evidence type="ECO:0000256" key="4">
    <source>
        <dbReference type="ARBA" id="ARBA00022840"/>
    </source>
</evidence>
<dbReference type="InterPro" id="IPR011990">
    <property type="entry name" value="TPR-like_helical_dom_sf"/>
</dbReference>
<dbReference type="Pfam" id="PF00069">
    <property type="entry name" value="Pkinase"/>
    <property type="match status" value="1"/>
</dbReference>
<gene>
    <name evidence="8" type="ORF">POL58_21135</name>
</gene>
<feature type="domain" description="Protein kinase" evidence="7">
    <location>
        <begin position="19"/>
        <end position="299"/>
    </location>
</feature>
<dbReference type="RefSeq" id="WP_272000088.1">
    <property type="nucleotide sequence ID" value="NZ_JAQNDN010000010.1"/>
</dbReference>
<keyword evidence="6" id="KW-0472">Membrane</keyword>
<evidence type="ECO:0000313" key="9">
    <source>
        <dbReference type="Proteomes" id="UP001217838"/>
    </source>
</evidence>
<dbReference type="InterPro" id="IPR000719">
    <property type="entry name" value="Prot_kinase_dom"/>
</dbReference>
<evidence type="ECO:0000256" key="1">
    <source>
        <dbReference type="ARBA" id="ARBA00022679"/>
    </source>
</evidence>
<reference evidence="8 9" key="1">
    <citation type="submission" date="2022-11" db="EMBL/GenBank/DDBJ databases">
        <title>Minimal conservation of predation-associated metabolite biosynthetic gene clusters underscores biosynthetic potential of Myxococcota including descriptions for ten novel species: Archangium lansinium sp. nov., Myxococcus landrumus sp. nov., Nannocystis bai.</title>
        <authorList>
            <person name="Ahearne A."/>
            <person name="Stevens C."/>
            <person name="Dowd S."/>
        </authorList>
    </citation>
    <scope>NUCLEOTIDE SEQUENCE [LARGE SCALE GENOMIC DNA]</scope>
    <source>
        <strain evidence="8 9">NCELM</strain>
    </source>
</reference>
<proteinExistence type="predicted"/>
<evidence type="ECO:0000259" key="7">
    <source>
        <dbReference type="PROSITE" id="PS50011"/>
    </source>
</evidence>
<dbReference type="Gene3D" id="3.30.200.20">
    <property type="entry name" value="Phosphorylase Kinase, domain 1"/>
    <property type="match status" value="1"/>
</dbReference>
<dbReference type="PROSITE" id="PS50011">
    <property type="entry name" value="PROTEIN_KINASE_DOM"/>
    <property type="match status" value="1"/>
</dbReference>
<comment type="caution">
    <text evidence="8">The sequence shown here is derived from an EMBL/GenBank/DDBJ whole genome shotgun (WGS) entry which is preliminary data.</text>
</comment>
<keyword evidence="6" id="KW-1133">Transmembrane helix</keyword>
<keyword evidence="3 8" id="KW-0418">Kinase</keyword>
<evidence type="ECO:0000313" key="8">
    <source>
        <dbReference type="EMBL" id="MDC0670273.1"/>
    </source>
</evidence>
<dbReference type="PANTHER" id="PTHR43289">
    <property type="entry name" value="MITOGEN-ACTIVATED PROTEIN KINASE KINASE KINASE 20-RELATED"/>
    <property type="match status" value="1"/>
</dbReference>
<dbReference type="EMBL" id="JAQNDN010000010">
    <property type="protein sequence ID" value="MDC0670273.1"/>
    <property type="molecule type" value="Genomic_DNA"/>
</dbReference>
<protein>
    <submittedName>
        <fullName evidence="8">Serine/threonine-protein kinase</fullName>
    </submittedName>
</protein>
<dbReference type="InterPro" id="IPR008271">
    <property type="entry name" value="Ser/Thr_kinase_AS"/>
</dbReference>
<keyword evidence="6" id="KW-0812">Transmembrane</keyword>
<feature type="transmembrane region" description="Helical" evidence="6">
    <location>
        <begin position="309"/>
        <end position="327"/>
    </location>
</feature>
<keyword evidence="2 5" id="KW-0547">Nucleotide-binding</keyword>
<evidence type="ECO:0000256" key="5">
    <source>
        <dbReference type="PROSITE-ProRule" id="PRU10141"/>
    </source>
</evidence>
<name>A0ABT5B833_9BACT</name>
<dbReference type="SUPFAM" id="SSF56112">
    <property type="entry name" value="Protein kinase-like (PK-like)"/>
    <property type="match status" value="1"/>
</dbReference>
<organism evidence="8 9">
    <name type="scientific">Nannocystis radixulma</name>
    <dbReference type="NCBI Taxonomy" id="2995305"/>
    <lineage>
        <taxon>Bacteria</taxon>
        <taxon>Pseudomonadati</taxon>
        <taxon>Myxococcota</taxon>
        <taxon>Polyangia</taxon>
        <taxon>Nannocystales</taxon>
        <taxon>Nannocystaceae</taxon>
        <taxon>Nannocystis</taxon>
    </lineage>
</organism>
<dbReference type="PROSITE" id="PS00108">
    <property type="entry name" value="PROTEIN_KINASE_ST"/>
    <property type="match status" value="1"/>
</dbReference>
<evidence type="ECO:0000256" key="6">
    <source>
        <dbReference type="SAM" id="Phobius"/>
    </source>
</evidence>
<evidence type="ECO:0000256" key="3">
    <source>
        <dbReference type="ARBA" id="ARBA00022777"/>
    </source>
</evidence>
<feature type="binding site" evidence="5">
    <location>
        <position position="48"/>
    </location>
    <ligand>
        <name>ATP</name>
        <dbReference type="ChEBI" id="CHEBI:30616"/>
    </ligand>
</feature>
<keyword evidence="4 5" id="KW-0067">ATP-binding</keyword>